<dbReference type="Gene3D" id="6.10.140.1990">
    <property type="match status" value="1"/>
</dbReference>
<gene>
    <name evidence="7" type="ORF">M9189_10175</name>
</gene>
<dbReference type="KEGG" id="alkq:M9189_10175"/>
<dbReference type="RefSeq" id="WP_250722932.1">
    <property type="nucleotide sequence ID" value="NZ_CP098400.1"/>
</dbReference>
<proteinExistence type="inferred from homology"/>
<dbReference type="Gene3D" id="2.40.50.100">
    <property type="match status" value="1"/>
</dbReference>
<reference evidence="7" key="1">
    <citation type="submission" date="2022-05" db="EMBL/GenBank/DDBJ databases">
        <authorList>
            <person name="Sun X."/>
        </authorList>
    </citation>
    <scope>NUCLEOTIDE SEQUENCE</scope>
    <source>
        <strain evidence="7">Ai-910</strain>
    </source>
</reference>
<dbReference type="GO" id="GO:1990961">
    <property type="term" value="P:xenobiotic detoxification by transmembrane export across the plasma membrane"/>
    <property type="evidence" value="ECO:0007669"/>
    <property type="project" value="InterPro"/>
</dbReference>
<keyword evidence="8" id="KW-1185">Reference proteome</keyword>
<dbReference type="GO" id="GO:0015562">
    <property type="term" value="F:efflux transmembrane transporter activity"/>
    <property type="evidence" value="ECO:0007669"/>
    <property type="project" value="TreeGrafter"/>
</dbReference>
<name>A0A9J6ZMW5_9BACT</name>
<evidence type="ECO:0000313" key="8">
    <source>
        <dbReference type="Proteomes" id="UP001056426"/>
    </source>
</evidence>
<dbReference type="InterPro" id="IPR058625">
    <property type="entry name" value="MdtA-like_BSH"/>
</dbReference>
<dbReference type="PANTHER" id="PTHR30469:SF36">
    <property type="entry name" value="BLL3903 PROTEIN"/>
    <property type="match status" value="1"/>
</dbReference>
<dbReference type="Gene3D" id="2.40.30.170">
    <property type="match status" value="1"/>
</dbReference>
<dbReference type="NCBIfam" id="TIGR01730">
    <property type="entry name" value="RND_mfp"/>
    <property type="match status" value="1"/>
</dbReference>
<keyword evidence="3" id="KW-0812">Transmembrane</keyword>
<dbReference type="InterPro" id="IPR006143">
    <property type="entry name" value="RND_pump_MFP"/>
</dbReference>
<dbReference type="EMBL" id="CP098400">
    <property type="protein sequence ID" value="URW79220.1"/>
    <property type="molecule type" value="Genomic_DNA"/>
</dbReference>
<evidence type="ECO:0000259" key="4">
    <source>
        <dbReference type="Pfam" id="PF25917"/>
    </source>
</evidence>
<dbReference type="Pfam" id="PF25954">
    <property type="entry name" value="Beta-barrel_RND_2"/>
    <property type="match status" value="1"/>
</dbReference>
<keyword evidence="3" id="KW-0472">Membrane</keyword>
<dbReference type="Proteomes" id="UP001056426">
    <property type="component" value="Chromosome"/>
</dbReference>
<sequence>MKKSLKQTIAIGGIVVIAAFLIIPRTGLFSGKKGPDAGPGGMGRALPVSAIVVKPGTMENALKAAGTLVASEEVNISTEIAGVVRKIEFDEGSRVKKGDLLVVIDDSELQAQREKAIHQKKLIEQTLERQRVLLEKEAISREAFDKVQTDLLVIDSEINLLNIRIQKTQIRAPFDGIIGFRNVSPGAYIQPGLAVARLVKTSPLLLQFSVPERYQSSKLVGSEVIFNVAGYSDNFRAKVYAVEPSIDERTRSLTLRAEYPNSDYRLLPGMFADLKIIIGREDNVVQVPSEAIIPQMDGEQVYVYRNGVAELIRVRSGNRTERYVAIQEGVAVGDTVITSGVLQLRSGMPVEISLREN</sequence>
<protein>
    <submittedName>
        <fullName evidence="7">Efflux RND transporter periplasmic adaptor subunit</fullName>
    </submittedName>
</protein>
<evidence type="ECO:0000256" key="3">
    <source>
        <dbReference type="SAM" id="Phobius"/>
    </source>
</evidence>
<dbReference type="PANTHER" id="PTHR30469">
    <property type="entry name" value="MULTIDRUG RESISTANCE PROTEIN MDTA"/>
    <property type="match status" value="1"/>
</dbReference>
<organism evidence="7 8">
    <name type="scientific">Xiashengella succiniciproducens</name>
    <dbReference type="NCBI Taxonomy" id="2949635"/>
    <lineage>
        <taxon>Bacteria</taxon>
        <taxon>Pseudomonadati</taxon>
        <taxon>Bacteroidota</taxon>
        <taxon>Bacteroidia</taxon>
        <taxon>Marinilabiliales</taxon>
        <taxon>Marinilabiliaceae</taxon>
        <taxon>Xiashengella</taxon>
    </lineage>
</organism>
<dbReference type="AlphaFoldDB" id="A0A9J6ZMW5"/>
<dbReference type="GO" id="GO:0030313">
    <property type="term" value="C:cell envelope"/>
    <property type="evidence" value="ECO:0007669"/>
    <property type="project" value="UniProtKB-SubCell"/>
</dbReference>
<feature type="domain" description="Multidrug resistance protein MdtA-like barrel-sandwich hybrid" evidence="4">
    <location>
        <begin position="73"/>
        <end position="196"/>
    </location>
</feature>
<dbReference type="InterPro" id="IPR030190">
    <property type="entry name" value="MacA_alpha-hairpin_sf"/>
</dbReference>
<keyword evidence="2" id="KW-0175">Coiled coil</keyword>
<dbReference type="GO" id="GO:1990281">
    <property type="term" value="C:efflux pump complex"/>
    <property type="evidence" value="ECO:0007669"/>
    <property type="project" value="TreeGrafter"/>
</dbReference>
<evidence type="ECO:0000259" key="5">
    <source>
        <dbReference type="Pfam" id="PF25954"/>
    </source>
</evidence>
<feature type="transmembrane region" description="Helical" evidence="3">
    <location>
        <begin position="6"/>
        <end position="23"/>
    </location>
</feature>
<evidence type="ECO:0000313" key="7">
    <source>
        <dbReference type="EMBL" id="URW79220.1"/>
    </source>
</evidence>
<dbReference type="GO" id="GO:0019898">
    <property type="term" value="C:extrinsic component of membrane"/>
    <property type="evidence" value="ECO:0007669"/>
    <property type="project" value="InterPro"/>
</dbReference>
<dbReference type="InterPro" id="IPR058792">
    <property type="entry name" value="Beta-barrel_RND_2"/>
</dbReference>
<dbReference type="SUPFAM" id="SSF111369">
    <property type="entry name" value="HlyD-like secretion proteins"/>
    <property type="match status" value="1"/>
</dbReference>
<dbReference type="Pfam" id="PF25917">
    <property type="entry name" value="BSH_RND"/>
    <property type="match status" value="1"/>
</dbReference>
<keyword evidence="3" id="KW-1133">Transmembrane helix</keyword>
<reference evidence="7" key="2">
    <citation type="submission" date="2022-06" db="EMBL/GenBank/DDBJ databases">
        <title>Xiashengella guii gen. nov. sp. nov., a bacterium isolated form anaerobic digestion tank.</title>
        <authorList>
            <person name="Huang H."/>
        </authorList>
    </citation>
    <scope>NUCLEOTIDE SEQUENCE</scope>
    <source>
        <strain evidence="7">Ai-910</strain>
    </source>
</reference>
<dbReference type="Pfam" id="PF25989">
    <property type="entry name" value="YknX_C"/>
    <property type="match status" value="1"/>
</dbReference>
<comment type="similarity">
    <text evidence="1">Belongs to the membrane fusion protein (MFP) (TC 8.A.1) family.</text>
</comment>
<evidence type="ECO:0000256" key="2">
    <source>
        <dbReference type="ARBA" id="ARBA00023054"/>
    </source>
</evidence>
<evidence type="ECO:0000256" key="1">
    <source>
        <dbReference type="ARBA" id="ARBA00009477"/>
    </source>
</evidence>
<feature type="domain" description="YknX-like C-terminal permuted SH3-like" evidence="6">
    <location>
        <begin position="284"/>
        <end position="352"/>
    </location>
</feature>
<dbReference type="InterPro" id="IPR058637">
    <property type="entry name" value="YknX-like_C"/>
</dbReference>
<dbReference type="Gene3D" id="2.40.420.20">
    <property type="match status" value="1"/>
</dbReference>
<evidence type="ECO:0000259" key="6">
    <source>
        <dbReference type="Pfam" id="PF25989"/>
    </source>
</evidence>
<dbReference type="GO" id="GO:1990195">
    <property type="term" value="C:macrolide transmembrane transporter complex"/>
    <property type="evidence" value="ECO:0007669"/>
    <property type="project" value="InterPro"/>
</dbReference>
<feature type="domain" description="CusB-like beta-barrel" evidence="5">
    <location>
        <begin position="206"/>
        <end position="276"/>
    </location>
</feature>
<accession>A0A9J6ZMW5</accession>